<feature type="transmembrane region" description="Helical" evidence="1">
    <location>
        <begin position="232"/>
        <end position="254"/>
    </location>
</feature>
<keyword evidence="3" id="KW-1185">Reference proteome</keyword>
<gene>
    <name evidence="2" type="ORF">Mgra_00000055</name>
</gene>
<organism evidence="2 3">
    <name type="scientific">Meloidogyne graminicola</name>
    <dbReference type="NCBI Taxonomy" id="189291"/>
    <lineage>
        <taxon>Eukaryota</taxon>
        <taxon>Metazoa</taxon>
        <taxon>Ecdysozoa</taxon>
        <taxon>Nematoda</taxon>
        <taxon>Chromadorea</taxon>
        <taxon>Rhabditida</taxon>
        <taxon>Tylenchina</taxon>
        <taxon>Tylenchomorpha</taxon>
        <taxon>Tylenchoidea</taxon>
        <taxon>Meloidogynidae</taxon>
        <taxon>Meloidogyninae</taxon>
        <taxon>Meloidogyne</taxon>
    </lineage>
</organism>
<keyword evidence="1" id="KW-0472">Membrane</keyword>
<dbReference type="AlphaFoldDB" id="A0A8T0A305"/>
<proteinExistence type="predicted"/>
<protein>
    <recommendedName>
        <fullName evidence="4">EGF-like domain-containing protein</fullName>
    </recommendedName>
</protein>
<evidence type="ECO:0000256" key="1">
    <source>
        <dbReference type="SAM" id="Phobius"/>
    </source>
</evidence>
<keyword evidence="1" id="KW-0812">Transmembrane</keyword>
<dbReference type="OrthoDB" id="5824711at2759"/>
<accession>A0A8T0A305</accession>
<dbReference type="Proteomes" id="UP000605970">
    <property type="component" value="Unassembled WGS sequence"/>
</dbReference>
<sequence>MDLLILCCFGGIPFIQFPFYSKQPFDKIKHQWDPTDWIAIDITDEIPKSLDKCDLWNLTFASNNDKHLFKKNKGKLKCRCPLNYFGNSCQYLNKTINNLNFNLTKIMTTTIYQGNSFVWFLLVFMILAAIMITLFMKDYFLLIKFMFRNCCFCDCFGGLQNNKNYDQPLDPKTVNYCMEAIKKHEKEEKRKYCGNEQWKIALPPPPQQQSLSPLSSSLSISNNPLIIDSLKLYLHLIIIIIIYINILLHLLIVLH</sequence>
<evidence type="ECO:0008006" key="4">
    <source>
        <dbReference type="Google" id="ProtNLM"/>
    </source>
</evidence>
<name>A0A8T0A305_9BILA</name>
<feature type="transmembrane region" description="Helical" evidence="1">
    <location>
        <begin position="117"/>
        <end position="136"/>
    </location>
</feature>
<evidence type="ECO:0000313" key="2">
    <source>
        <dbReference type="EMBL" id="KAF7640227.1"/>
    </source>
</evidence>
<keyword evidence="1" id="KW-1133">Transmembrane helix</keyword>
<comment type="caution">
    <text evidence="2">The sequence shown here is derived from an EMBL/GenBank/DDBJ whole genome shotgun (WGS) entry which is preliminary data.</text>
</comment>
<reference evidence="2" key="1">
    <citation type="journal article" date="2020" name="Ecol. Evol.">
        <title>Genome structure and content of the rice root-knot nematode (Meloidogyne graminicola).</title>
        <authorList>
            <person name="Phan N.T."/>
            <person name="Danchin E.G.J."/>
            <person name="Klopp C."/>
            <person name="Perfus-Barbeoch L."/>
            <person name="Kozlowski D.K."/>
            <person name="Koutsovoulos G.D."/>
            <person name="Lopez-Roques C."/>
            <person name="Bouchez O."/>
            <person name="Zahm M."/>
            <person name="Besnard G."/>
            <person name="Bellafiore S."/>
        </authorList>
    </citation>
    <scope>NUCLEOTIDE SEQUENCE</scope>
    <source>
        <strain evidence="2">VN-18</strain>
    </source>
</reference>
<dbReference type="EMBL" id="JABEBT010000001">
    <property type="protein sequence ID" value="KAF7640227.1"/>
    <property type="molecule type" value="Genomic_DNA"/>
</dbReference>
<evidence type="ECO:0000313" key="3">
    <source>
        <dbReference type="Proteomes" id="UP000605970"/>
    </source>
</evidence>